<evidence type="ECO:0000313" key="1">
    <source>
        <dbReference type="EMBL" id="CRL03728.1"/>
    </source>
</evidence>
<protein>
    <submittedName>
        <fullName evidence="1">CLUMA_CG016880, isoform A</fullName>
    </submittedName>
</protein>
<organism evidence="1 2">
    <name type="scientific">Clunio marinus</name>
    <dbReference type="NCBI Taxonomy" id="568069"/>
    <lineage>
        <taxon>Eukaryota</taxon>
        <taxon>Metazoa</taxon>
        <taxon>Ecdysozoa</taxon>
        <taxon>Arthropoda</taxon>
        <taxon>Hexapoda</taxon>
        <taxon>Insecta</taxon>
        <taxon>Pterygota</taxon>
        <taxon>Neoptera</taxon>
        <taxon>Endopterygota</taxon>
        <taxon>Diptera</taxon>
        <taxon>Nematocera</taxon>
        <taxon>Chironomoidea</taxon>
        <taxon>Chironomidae</taxon>
        <taxon>Clunio</taxon>
    </lineage>
</organism>
<gene>
    <name evidence="1" type="ORF">CLUMA_CG016880</name>
</gene>
<reference evidence="1 2" key="1">
    <citation type="submission" date="2015-04" db="EMBL/GenBank/DDBJ databases">
        <authorList>
            <person name="Syromyatnikov M.Y."/>
            <person name="Popov V.N."/>
        </authorList>
    </citation>
    <scope>NUCLEOTIDE SEQUENCE [LARGE SCALE GENOMIC DNA]</scope>
</reference>
<dbReference type="EMBL" id="CVRI01000059">
    <property type="protein sequence ID" value="CRL03728.1"/>
    <property type="molecule type" value="Genomic_DNA"/>
</dbReference>
<sequence>MVDILRASCDILQHKNLSNLELKKLFSSICETKHLLNSGVLQNQLARILSYDYFDKDGFLSQQTNEMSIEKLEKKYRYDVLPY</sequence>
<name>A0A1J1IUE3_9DIPT</name>
<accession>A0A1J1IUE3</accession>
<evidence type="ECO:0000313" key="2">
    <source>
        <dbReference type="Proteomes" id="UP000183832"/>
    </source>
</evidence>
<keyword evidence="2" id="KW-1185">Reference proteome</keyword>
<dbReference type="Proteomes" id="UP000183832">
    <property type="component" value="Unassembled WGS sequence"/>
</dbReference>
<dbReference type="AlphaFoldDB" id="A0A1J1IUE3"/>
<proteinExistence type="predicted"/>